<feature type="domain" description="AB hydrolase-1" evidence="9">
    <location>
        <begin position="47"/>
        <end position="355"/>
    </location>
</feature>
<keyword evidence="5 7" id="KW-0486">Methionine biosynthesis</keyword>
<evidence type="ECO:0000256" key="7">
    <source>
        <dbReference type="HAMAP-Rule" id="MF_00296"/>
    </source>
</evidence>
<comment type="catalytic activity">
    <reaction evidence="7">
        <text>L-homoserine + acetyl-CoA = O-acetyl-L-homoserine + CoA</text>
        <dbReference type="Rhea" id="RHEA:13701"/>
        <dbReference type="ChEBI" id="CHEBI:57287"/>
        <dbReference type="ChEBI" id="CHEBI:57288"/>
        <dbReference type="ChEBI" id="CHEBI:57476"/>
        <dbReference type="ChEBI" id="CHEBI:57716"/>
        <dbReference type="EC" id="2.3.1.31"/>
    </reaction>
</comment>
<dbReference type="Gene3D" id="3.40.50.1820">
    <property type="entry name" value="alpha/beta hydrolase"/>
    <property type="match status" value="1"/>
</dbReference>
<dbReference type="InterPro" id="IPR000073">
    <property type="entry name" value="AB_hydrolase_1"/>
</dbReference>
<dbReference type="EC" id="2.3.1.31" evidence="7"/>
<keyword evidence="3 7" id="KW-0028">Amino-acid biosynthesis</keyword>
<feature type="active site" evidence="7 8">
    <location>
        <position position="316"/>
    </location>
</feature>
<comment type="similarity">
    <text evidence="7">Belongs to the AB hydrolase superfamily. MetX family.</text>
</comment>
<evidence type="ECO:0000256" key="4">
    <source>
        <dbReference type="ARBA" id="ARBA00022679"/>
    </source>
</evidence>
<evidence type="ECO:0000256" key="5">
    <source>
        <dbReference type="ARBA" id="ARBA00023167"/>
    </source>
</evidence>
<dbReference type="InterPro" id="IPR008220">
    <property type="entry name" value="HAT_MetX-like"/>
</dbReference>
<dbReference type="FunFam" id="1.10.1740.110:FF:000001">
    <property type="entry name" value="Homoserine O-acetyltransferase"/>
    <property type="match status" value="1"/>
</dbReference>
<dbReference type="UniPathway" id="UPA00051">
    <property type="reaction ID" value="UER00074"/>
</dbReference>
<protein>
    <recommendedName>
        <fullName evidence="7">Homoserine O-acetyltransferase</fullName>
        <shortName evidence="7">HAT</shortName>
        <ecNumber evidence="7">2.3.1.31</ecNumber>
    </recommendedName>
    <alternativeName>
        <fullName evidence="7">Homoserine transacetylase</fullName>
        <shortName evidence="7">HTA</shortName>
    </alternativeName>
</protein>
<dbReference type="AlphaFoldDB" id="A0A2J6WJU3"/>
<reference evidence="10 11" key="1">
    <citation type="submission" date="2018-01" db="EMBL/GenBank/DDBJ databases">
        <title>Metagenomic assembled genomes from two thermal pools in the Uzon Caldera, Kamchatka, Russia.</title>
        <authorList>
            <person name="Wilkins L."/>
            <person name="Ettinger C."/>
        </authorList>
    </citation>
    <scope>NUCLEOTIDE SEQUENCE [LARGE SCALE GENOMIC DNA]</scope>
    <source>
        <strain evidence="10">ZAV-05</strain>
    </source>
</reference>
<dbReference type="NCBIfam" id="NF001209">
    <property type="entry name" value="PRK00175.1"/>
    <property type="match status" value="1"/>
</dbReference>
<dbReference type="Gene3D" id="1.10.1740.110">
    <property type="match status" value="1"/>
</dbReference>
<dbReference type="GO" id="GO:0004414">
    <property type="term" value="F:homoserine O-acetyltransferase activity"/>
    <property type="evidence" value="ECO:0007669"/>
    <property type="project" value="UniProtKB-UniRule"/>
</dbReference>
<proteinExistence type="inferred from homology"/>
<comment type="subcellular location">
    <subcellularLocation>
        <location evidence="7">Cytoplasm</location>
    </subcellularLocation>
</comment>
<evidence type="ECO:0000256" key="2">
    <source>
        <dbReference type="ARBA" id="ARBA00022490"/>
    </source>
</evidence>
<dbReference type="PANTHER" id="PTHR32268:SF11">
    <property type="entry name" value="HOMOSERINE O-ACETYLTRANSFERASE"/>
    <property type="match status" value="1"/>
</dbReference>
<feature type="active site" evidence="7 8">
    <location>
        <position position="349"/>
    </location>
</feature>
<dbReference type="GO" id="GO:0005737">
    <property type="term" value="C:cytoplasm"/>
    <property type="evidence" value="ECO:0007669"/>
    <property type="project" value="UniProtKB-SubCell"/>
</dbReference>
<evidence type="ECO:0000256" key="8">
    <source>
        <dbReference type="PIRSR" id="PIRSR000443-1"/>
    </source>
</evidence>
<evidence type="ECO:0000256" key="3">
    <source>
        <dbReference type="ARBA" id="ARBA00022605"/>
    </source>
</evidence>
<sequence>MEKSSVGIVKPKTVFFKDDFFLESGRILSKLTVAYETYGTLNKEKDNAILICHALTGSHHAAGYYSPDDQKPGWWDDMIGPGKPFDTDKYFIICSNFLGSCYGTTGPASIDPSTGKPYGLKFPVFTVKDMVKLQKKLIDHLGIPKLLCVAGGSMGGMQALEWAVTFPEKVHSIIPIATAGRITPMAIAFNTIGRQAIMKDPNWLGGDYYGKTFPKDGLAIARMAGHITFMSDASFQKKFGRKYATLEGIYDFMGYFEVENYLRYNGYKFTERFDANSYLYIIKAMDIFDLSYGYGSFEEAVSRISCKSLFITFTSDFLFPNYQTEEIVSILKKLNRDVKWVNIESDYGHDAFLLEFDIQGSSIANFLWDVYDEIKK</sequence>
<dbReference type="Proteomes" id="UP000242881">
    <property type="component" value="Unassembled WGS sequence"/>
</dbReference>
<feature type="binding site" evidence="7">
    <location>
        <position position="222"/>
    </location>
    <ligand>
        <name>substrate</name>
    </ligand>
</feature>
<feature type="active site" description="Nucleophile" evidence="7 8">
    <location>
        <position position="153"/>
    </location>
</feature>
<organism evidence="10 11">
    <name type="scientific">Calditerrivibrio nitroreducens</name>
    <dbReference type="NCBI Taxonomy" id="477976"/>
    <lineage>
        <taxon>Bacteria</taxon>
        <taxon>Pseudomonadati</taxon>
        <taxon>Deferribacterota</taxon>
        <taxon>Deferribacteres</taxon>
        <taxon>Deferribacterales</taxon>
        <taxon>Calditerrivibrionaceae</taxon>
    </lineage>
</organism>
<comment type="subunit">
    <text evidence="1 7">Homodimer.</text>
</comment>
<gene>
    <name evidence="7" type="primary">metXA</name>
    <name evidence="10" type="ORF">C0187_05335</name>
</gene>
<dbReference type="Pfam" id="PF00561">
    <property type="entry name" value="Abhydrolase_1"/>
    <property type="match status" value="1"/>
</dbReference>
<evidence type="ECO:0000256" key="1">
    <source>
        <dbReference type="ARBA" id="ARBA00011738"/>
    </source>
</evidence>
<comment type="caution">
    <text evidence="10">The sequence shown here is derived from an EMBL/GenBank/DDBJ whole genome shotgun (WGS) entry which is preliminary data.</text>
</comment>
<evidence type="ECO:0000313" key="10">
    <source>
        <dbReference type="EMBL" id="PMP70569.1"/>
    </source>
</evidence>
<evidence type="ECO:0000259" key="9">
    <source>
        <dbReference type="Pfam" id="PF00561"/>
    </source>
</evidence>
<feature type="binding site" evidence="7">
    <location>
        <position position="350"/>
    </location>
    <ligand>
        <name>substrate</name>
    </ligand>
</feature>
<dbReference type="InterPro" id="IPR029058">
    <property type="entry name" value="AB_hydrolase_fold"/>
</dbReference>
<dbReference type="EMBL" id="PNIN01000051">
    <property type="protein sequence ID" value="PMP70569.1"/>
    <property type="molecule type" value="Genomic_DNA"/>
</dbReference>
<dbReference type="PANTHER" id="PTHR32268">
    <property type="entry name" value="HOMOSERINE O-ACETYLTRANSFERASE"/>
    <property type="match status" value="1"/>
</dbReference>
<keyword evidence="4 7" id="KW-0808">Transferase</keyword>
<comment type="pathway">
    <text evidence="7">Amino-acid biosynthesis; L-methionine biosynthesis via de novo pathway; O-acetyl-L-homoserine from L-homoserine: step 1/1.</text>
</comment>
<dbReference type="GO" id="GO:0009086">
    <property type="term" value="P:methionine biosynthetic process"/>
    <property type="evidence" value="ECO:0007669"/>
    <property type="project" value="UniProtKB-UniRule"/>
</dbReference>
<dbReference type="GO" id="GO:0009092">
    <property type="term" value="P:homoserine metabolic process"/>
    <property type="evidence" value="ECO:0007669"/>
    <property type="project" value="TreeGrafter"/>
</dbReference>
<comment type="caution">
    <text evidence="7">Lacks conserved residue(s) required for the propagation of feature annotation.</text>
</comment>
<name>A0A2J6WJU3_9BACT</name>
<dbReference type="NCBIfam" id="TIGR01392">
    <property type="entry name" value="homoserO_Ac_trn"/>
    <property type="match status" value="1"/>
</dbReference>
<evidence type="ECO:0000256" key="6">
    <source>
        <dbReference type="ARBA" id="ARBA00023315"/>
    </source>
</evidence>
<dbReference type="HAMAP" id="MF_00296">
    <property type="entry name" value="MetX_acyltransf"/>
    <property type="match status" value="1"/>
</dbReference>
<dbReference type="SUPFAM" id="SSF53474">
    <property type="entry name" value="alpha/beta-Hydrolases"/>
    <property type="match status" value="1"/>
</dbReference>
<dbReference type="PIRSF" id="PIRSF000443">
    <property type="entry name" value="Homoser_Ac_trans"/>
    <property type="match status" value="1"/>
</dbReference>
<comment type="function">
    <text evidence="7">Transfers an acetyl group from acetyl-CoA to L-homoserine, forming acetyl-L-homoserine.</text>
</comment>
<keyword evidence="6 7" id="KW-0012">Acyltransferase</keyword>
<keyword evidence="2 7" id="KW-0963">Cytoplasm</keyword>
<accession>A0A2J6WJU3</accession>
<evidence type="ECO:0000313" key="11">
    <source>
        <dbReference type="Proteomes" id="UP000242881"/>
    </source>
</evidence>